<reference evidence="2" key="1">
    <citation type="submission" date="2021-06" db="EMBL/GenBank/DDBJ databases">
        <title>Parelaphostrongylus tenuis whole genome reference sequence.</title>
        <authorList>
            <person name="Garwood T.J."/>
            <person name="Larsen P.A."/>
            <person name="Fountain-Jones N.M."/>
            <person name="Garbe J.R."/>
            <person name="Macchietto M.G."/>
            <person name="Kania S.A."/>
            <person name="Gerhold R.W."/>
            <person name="Richards J.E."/>
            <person name="Wolf T.M."/>
        </authorList>
    </citation>
    <scope>NUCLEOTIDE SEQUENCE</scope>
    <source>
        <strain evidence="2">MNPRO001-30</strain>
        <tissue evidence="2">Meninges</tissue>
    </source>
</reference>
<evidence type="ECO:0000313" key="2">
    <source>
        <dbReference type="EMBL" id="KAJ1350599.1"/>
    </source>
</evidence>
<dbReference type="Gene3D" id="2.60.98.60">
    <property type="entry name" value="Cell-cell fusogen EFF/AFF, domain 1"/>
    <property type="match status" value="1"/>
</dbReference>
<comment type="caution">
    <text evidence="2">The sequence shown here is derived from an EMBL/GenBank/DDBJ whole genome shotgun (WGS) entry which is preliminary data.</text>
</comment>
<evidence type="ECO:0008006" key="4">
    <source>
        <dbReference type="Google" id="ProtNLM"/>
    </source>
</evidence>
<proteinExistence type="predicted"/>
<accession>A0AAD5MMZ2</accession>
<feature type="signal peptide" evidence="1">
    <location>
        <begin position="1"/>
        <end position="15"/>
    </location>
</feature>
<organism evidence="2 3">
    <name type="scientific">Parelaphostrongylus tenuis</name>
    <name type="common">Meningeal worm</name>
    <dbReference type="NCBI Taxonomy" id="148309"/>
    <lineage>
        <taxon>Eukaryota</taxon>
        <taxon>Metazoa</taxon>
        <taxon>Ecdysozoa</taxon>
        <taxon>Nematoda</taxon>
        <taxon>Chromadorea</taxon>
        <taxon>Rhabditida</taxon>
        <taxon>Rhabditina</taxon>
        <taxon>Rhabditomorpha</taxon>
        <taxon>Strongyloidea</taxon>
        <taxon>Metastrongylidae</taxon>
        <taxon>Parelaphostrongylus</taxon>
    </lineage>
</organism>
<dbReference type="AlphaFoldDB" id="A0AAD5MMZ2"/>
<keyword evidence="1" id="KW-0732">Signal</keyword>
<feature type="chain" id="PRO_5042194116" description="Secreted protein" evidence="1">
    <location>
        <begin position="16"/>
        <end position="87"/>
    </location>
</feature>
<dbReference type="Proteomes" id="UP001196413">
    <property type="component" value="Unassembled WGS sequence"/>
</dbReference>
<dbReference type="EMBL" id="JAHQIW010000899">
    <property type="protein sequence ID" value="KAJ1350599.1"/>
    <property type="molecule type" value="Genomic_DNA"/>
</dbReference>
<evidence type="ECO:0000256" key="1">
    <source>
        <dbReference type="SAM" id="SignalP"/>
    </source>
</evidence>
<evidence type="ECO:0000313" key="3">
    <source>
        <dbReference type="Proteomes" id="UP001196413"/>
    </source>
</evidence>
<keyword evidence="3" id="KW-1185">Reference proteome</keyword>
<gene>
    <name evidence="2" type="ORF">KIN20_006425</name>
</gene>
<name>A0AAD5MMZ2_PARTN</name>
<sequence>MRIILSLYLVTWTSTKVIDDLPHCSRSTVMEGEIREHDAMGRPKIYSAVQLSMALHELACMTIKQSLLQQVLQMPQSHASKTKKFDE</sequence>
<protein>
    <recommendedName>
        <fullName evidence="4">Secreted protein</fullName>
    </recommendedName>
</protein>